<gene>
    <name evidence="3" type="ORF">GGR12_002700</name>
</gene>
<evidence type="ECO:0000259" key="2">
    <source>
        <dbReference type="Pfam" id="PF04480"/>
    </source>
</evidence>
<dbReference type="InterPro" id="IPR007569">
    <property type="entry name" value="DUF559"/>
</dbReference>
<organism evidence="3 4">
    <name type="scientific">Brevundimonas lenta</name>
    <dbReference type="NCBI Taxonomy" id="424796"/>
    <lineage>
        <taxon>Bacteria</taxon>
        <taxon>Pseudomonadati</taxon>
        <taxon>Pseudomonadota</taxon>
        <taxon>Alphaproteobacteria</taxon>
        <taxon>Caulobacterales</taxon>
        <taxon>Caulobacteraceae</taxon>
        <taxon>Brevundimonas</taxon>
    </lineage>
</organism>
<dbReference type="RefSeq" id="WP_183204960.1">
    <property type="nucleotide sequence ID" value="NZ_BAAAER010000003.1"/>
</dbReference>
<feature type="compositionally biased region" description="Gly residues" evidence="1">
    <location>
        <begin position="111"/>
        <end position="121"/>
    </location>
</feature>
<keyword evidence="3" id="KW-0255">Endonuclease</keyword>
<dbReference type="InterPro" id="IPR047216">
    <property type="entry name" value="Endonuclease_DUF559_bact"/>
</dbReference>
<evidence type="ECO:0000313" key="3">
    <source>
        <dbReference type="EMBL" id="MBB4083812.1"/>
    </source>
</evidence>
<reference evidence="3 4" key="1">
    <citation type="submission" date="2020-08" db="EMBL/GenBank/DDBJ databases">
        <title>Genomic Encyclopedia of Type Strains, Phase IV (KMG-IV): sequencing the most valuable type-strain genomes for metagenomic binning, comparative biology and taxonomic classification.</title>
        <authorList>
            <person name="Goeker M."/>
        </authorList>
    </citation>
    <scope>NUCLEOTIDE SEQUENCE [LARGE SCALE GENOMIC DNA]</scope>
    <source>
        <strain evidence="3 4">DSM 23960</strain>
    </source>
</reference>
<dbReference type="Gene3D" id="3.40.960.10">
    <property type="entry name" value="VSR Endonuclease"/>
    <property type="match status" value="1"/>
</dbReference>
<accession>A0A7W6JET6</accession>
<dbReference type="SUPFAM" id="SSF52980">
    <property type="entry name" value="Restriction endonuclease-like"/>
    <property type="match status" value="1"/>
</dbReference>
<feature type="region of interest" description="Disordered" evidence="1">
    <location>
        <begin position="109"/>
        <end position="159"/>
    </location>
</feature>
<keyword evidence="3" id="KW-0540">Nuclease</keyword>
<dbReference type="CDD" id="cd01038">
    <property type="entry name" value="Endonuclease_DUF559"/>
    <property type="match status" value="1"/>
</dbReference>
<dbReference type="AlphaFoldDB" id="A0A7W6JET6"/>
<dbReference type="GO" id="GO:0004519">
    <property type="term" value="F:endonuclease activity"/>
    <property type="evidence" value="ECO:0007669"/>
    <property type="project" value="UniProtKB-KW"/>
</dbReference>
<sequence>MIGRARRLRADPTHTEAKLWARLRQFDVRFRRQAPIGPYVVDFACHRARLVIEVDGGVHNLPEVAVRDLARDEWFAGQGYRVLRFTTRQVEYEIDTVLDAIRKASPLPLEGEGGGGWGGGTLLPEMSPETPASSSPLIEHPATTPSQPFPLEGKGSSDA</sequence>
<comment type="caution">
    <text evidence="3">The sequence shown here is derived from an EMBL/GenBank/DDBJ whole genome shotgun (WGS) entry which is preliminary data.</text>
</comment>
<keyword evidence="3" id="KW-0378">Hydrolase</keyword>
<dbReference type="Proteomes" id="UP000529946">
    <property type="component" value="Unassembled WGS sequence"/>
</dbReference>
<dbReference type="InterPro" id="IPR011335">
    <property type="entry name" value="Restrct_endonuc-II-like"/>
</dbReference>
<protein>
    <submittedName>
        <fullName evidence="3">Very-short-patch-repair endonuclease</fullName>
    </submittedName>
</protein>
<proteinExistence type="predicted"/>
<keyword evidence="4" id="KW-1185">Reference proteome</keyword>
<feature type="domain" description="DUF559" evidence="2">
    <location>
        <begin position="4"/>
        <end position="103"/>
    </location>
</feature>
<dbReference type="EMBL" id="JACIDM010000003">
    <property type="protein sequence ID" value="MBB4083812.1"/>
    <property type="molecule type" value="Genomic_DNA"/>
</dbReference>
<evidence type="ECO:0000256" key="1">
    <source>
        <dbReference type="SAM" id="MobiDB-lite"/>
    </source>
</evidence>
<evidence type="ECO:0000313" key="4">
    <source>
        <dbReference type="Proteomes" id="UP000529946"/>
    </source>
</evidence>
<name>A0A7W6JET6_9CAUL</name>
<dbReference type="Pfam" id="PF04480">
    <property type="entry name" value="DUF559"/>
    <property type="match status" value="1"/>
</dbReference>
<dbReference type="PANTHER" id="PTHR38590:SF1">
    <property type="entry name" value="BLL0828 PROTEIN"/>
    <property type="match status" value="1"/>
</dbReference>
<dbReference type="PANTHER" id="PTHR38590">
    <property type="entry name" value="BLL0828 PROTEIN"/>
    <property type="match status" value="1"/>
</dbReference>